<sequence length="257" mass="28334">MTSSPLQHAPSFSPKPTHLYMNYLLTLCMRHSGVQYMTPPNKTTAAADGFGNVSRLPTDQAKHRPRALWPSESPRRDKFRLTDIPYCMETLQEVDGPPDEIARADSPKLNHLLMGGIDNTRDNTSGYKISAIISDPAEAVAIYNKVVKATGCTTVIAELIPACDDEGIDQSETDTVSVDAVNLSNVSDVYHGGKDIMMLIELVESGDGMGTYKWTMARVEVTFHGSISVVTGSVKFRLQEFERRKEADVTYDTDKSL</sequence>
<dbReference type="AlphaFoldDB" id="A0A9Q9RSW8"/>
<accession>A0A9Q9RSW8</accession>
<evidence type="ECO:0000313" key="2">
    <source>
        <dbReference type="EMBL" id="VTT74585.1"/>
    </source>
</evidence>
<name>A0A9Q9RSW8_FUSFU</name>
<reference evidence="2" key="1">
    <citation type="submission" date="2019-05" db="EMBL/GenBank/DDBJ databases">
        <authorList>
            <person name="Piombo E."/>
        </authorList>
    </citation>
    <scope>NUCLEOTIDE SEQUENCE</scope>
    <source>
        <strain evidence="2">C2S</strain>
    </source>
</reference>
<protein>
    <submittedName>
        <fullName evidence="2">Uncharacterized protein</fullName>
    </submittedName>
</protein>
<evidence type="ECO:0000313" key="3">
    <source>
        <dbReference type="Proteomes" id="UP000760494"/>
    </source>
</evidence>
<organism evidence="2 3">
    <name type="scientific">Fusarium fujikuroi</name>
    <name type="common">Bakanae and foot rot disease fungus</name>
    <name type="synonym">Gibberella fujikuroi</name>
    <dbReference type="NCBI Taxonomy" id="5127"/>
    <lineage>
        <taxon>Eukaryota</taxon>
        <taxon>Fungi</taxon>
        <taxon>Dikarya</taxon>
        <taxon>Ascomycota</taxon>
        <taxon>Pezizomycotina</taxon>
        <taxon>Sordariomycetes</taxon>
        <taxon>Hypocreomycetidae</taxon>
        <taxon>Hypocreales</taxon>
        <taxon>Nectriaceae</taxon>
        <taxon>Fusarium</taxon>
        <taxon>Fusarium fujikuroi species complex</taxon>
    </lineage>
</organism>
<dbReference type="EMBL" id="CABFJX010000374">
    <property type="protein sequence ID" value="VTT74585.1"/>
    <property type="molecule type" value="Genomic_DNA"/>
</dbReference>
<proteinExistence type="predicted"/>
<evidence type="ECO:0000256" key="1">
    <source>
        <dbReference type="SAM" id="MobiDB-lite"/>
    </source>
</evidence>
<gene>
    <name evidence="2" type="ORF">C2S_1770</name>
</gene>
<feature type="region of interest" description="Disordered" evidence="1">
    <location>
        <begin position="55"/>
        <end position="74"/>
    </location>
</feature>
<dbReference type="Proteomes" id="UP000760494">
    <property type="component" value="Unassembled WGS sequence"/>
</dbReference>
<comment type="caution">
    <text evidence="2">The sequence shown here is derived from an EMBL/GenBank/DDBJ whole genome shotgun (WGS) entry which is preliminary data.</text>
</comment>